<evidence type="ECO:0000313" key="1">
    <source>
        <dbReference type="EMBL" id="QRF66174.1"/>
    </source>
</evidence>
<gene>
    <name evidence="1" type="ORF">GQA70_07585</name>
</gene>
<proteinExistence type="predicted"/>
<reference evidence="1 2" key="1">
    <citation type="submission" date="2019-12" db="EMBL/GenBank/DDBJ databases">
        <title>Complete Genome Sequence of a Quorum-Sensing Bacterium,Rhodobacteraceae bacterium C31, Isolated from a marine microalgae symbiotic bacteria.</title>
        <authorList>
            <person name="Zhang Y."/>
        </authorList>
    </citation>
    <scope>NUCLEOTIDE SEQUENCE [LARGE SCALE GENOMIC DNA]</scope>
    <source>
        <strain evidence="1 2">C31</strain>
    </source>
</reference>
<protein>
    <submittedName>
        <fullName evidence="1">DUF2059 domain-containing protein</fullName>
    </submittedName>
</protein>
<evidence type="ECO:0000313" key="2">
    <source>
        <dbReference type="Proteomes" id="UP000596387"/>
    </source>
</evidence>
<dbReference type="EMBL" id="CP047166">
    <property type="protein sequence ID" value="QRF66174.1"/>
    <property type="molecule type" value="Genomic_DNA"/>
</dbReference>
<name>A0ABX7F9F1_9RHOB</name>
<accession>A0ABX7F9F1</accession>
<dbReference type="RefSeq" id="WP_082055913.1">
    <property type="nucleotide sequence ID" value="NZ_CP047166.1"/>
</dbReference>
<dbReference type="Proteomes" id="UP000596387">
    <property type="component" value="Chromosome"/>
</dbReference>
<organism evidence="1 2">
    <name type="scientific">Ponticoccus alexandrii</name>
    <dbReference type="NCBI Taxonomy" id="1943633"/>
    <lineage>
        <taxon>Bacteria</taxon>
        <taxon>Pseudomonadati</taxon>
        <taxon>Pseudomonadota</taxon>
        <taxon>Alphaproteobacteria</taxon>
        <taxon>Rhodobacterales</taxon>
        <taxon>Roseobacteraceae</taxon>
        <taxon>Ponticoccus</taxon>
    </lineage>
</organism>
<keyword evidence="2" id="KW-1185">Reference proteome</keyword>
<sequence length="285" mass="31357">MSARLRNNGRTQGRPFAAGTLAGFGLAALWALPAGAEPVDDLFEALRLPEMIGIMREEGMAYGDELGRDMFAGGASARWTGMLDEVYDTTRMEDAVREDFAEAIADTDLDPLLTFFEGETGQRIVALEMEARRALIDDDVERAARDSFRAAQVDEDPRLDQLGRFIAVNDLLEANVAGALNASFQFYSGLVDGGAMQLSEGDIISDVWAQEEETRFDTEEWLHAFLLMAYDPLDDETLDTYIDVSASEEGRALNRALFSAFNAMYDDLSYALGLAAAQQMQGQDL</sequence>